<dbReference type="EMBL" id="HF571520">
    <property type="protein sequence ID" value="CCQ33235.1"/>
    <property type="molecule type" value="Genomic_DNA"/>
</dbReference>
<dbReference type="Proteomes" id="UP000015381">
    <property type="component" value="Chromosome I"/>
</dbReference>
<organism evidence="1 2">
    <name type="scientific">Halorhabdus tiamatea SARL4B</name>
    <dbReference type="NCBI Taxonomy" id="1033806"/>
    <lineage>
        <taxon>Archaea</taxon>
        <taxon>Methanobacteriati</taxon>
        <taxon>Methanobacteriota</taxon>
        <taxon>Stenosarchaea group</taxon>
        <taxon>Halobacteria</taxon>
        <taxon>Halobacteriales</taxon>
        <taxon>Haloarculaceae</taxon>
        <taxon>Halorhabdus</taxon>
    </lineage>
</organism>
<evidence type="ECO:0000313" key="2">
    <source>
        <dbReference type="Proteomes" id="UP000015381"/>
    </source>
</evidence>
<keyword evidence="2" id="KW-1185">Reference proteome</keyword>
<dbReference type="KEGG" id="hti:HTIA_1097"/>
<evidence type="ECO:0000313" key="1">
    <source>
        <dbReference type="EMBL" id="CCQ33235.1"/>
    </source>
</evidence>
<accession>S6D2G9</accession>
<reference evidence="1 2" key="1">
    <citation type="journal article" date="2014" name="Environ. Microbiol.">
        <title>Halorhabdus tiamatea: proteogenomics and glycosidase activity measurements identify the first cultivated euryarchaeon from a deep-sea anoxic brine lake as potential polysaccharide degrader.</title>
        <authorList>
            <person name="Werner J."/>
            <person name="Ferrer M."/>
            <person name="Michel G."/>
            <person name="Mann A.J."/>
            <person name="Huang S."/>
            <person name="Juarez S."/>
            <person name="Ciordia S."/>
            <person name="Albar J.P."/>
            <person name="Alcaide M."/>
            <person name="La Cono V."/>
            <person name="Yakimov M.M."/>
            <person name="Antunes A."/>
            <person name="Taborda M."/>
            <person name="Da Costa M.S."/>
            <person name="Amann R.I."/>
            <person name="Gloeckner F.O."/>
            <person name="Golyshina O.V."/>
            <person name="Golyshin P.N."/>
            <person name="Teeling H."/>
        </authorList>
    </citation>
    <scope>NUCLEOTIDE SEQUENCE [LARGE SCALE GENOMIC DNA]</scope>
    <source>
        <strain evidence="2">SARL4B</strain>
    </source>
</reference>
<proteinExistence type="predicted"/>
<dbReference type="HOGENOM" id="CLU_3057032_0_0_2"/>
<protein>
    <submittedName>
        <fullName evidence="1">Uncharacterized protein</fullName>
    </submittedName>
</protein>
<name>S6D2G9_9EURY</name>
<gene>
    <name evidence="1" type="ORF">HTIA_1097</name>
</gene>
<dbReference type="AlphaFoldDB" id="S6D2G9"/>
<sequence>MVHRNDEVSAPCTNTCQACVFPGSHCVMLWQVTVMGVPVPARCCGVFRHEKVY</sequence>